<protein>
    <recommendedName>
        <fullName evidence="8">Major facilitator superfamily (MFS) profile domain-containing protein</fullName>
    </recommendedName>
</protein>
<feature type="non-terminal residue" evidence="9">
    <location>
        <position position="1"/>
    </location>
</feature>
<evidence type="ECO:0000256" key="1">
    <source>
        <dbReference type="ARBA" id="ARBA00004651"/>
    </source>
</evidence>
<feature type="transmembrane region" description="Helical" evidence="7">
    <location>
        <begin position="193"/>
        <end position="213"/>
    </location>
</feature>
<evidence type="ECO:0000259" key="8">
    <source>
        <dbReference type="PROSITE" id="PS50850"/>
    </source>
</evidence>
<keyword evidence="2" id="KW-0813">Transport</keyword>
<comment type="caution">
    <text evidence="9">The sequence shown here is derived from an EMBL/GenBank/DDBJ whole genome shotgun (WGS) entry which is preliminary data.</text>
</comment>
<evidence type="ECO:0000313" key="9">
    <source>
        <dbReference type="EMBL" id="PIT89989.1"/>
    </source>
</evidence>
<dbReference type="InterPro" id="IPR050171">
    <property type="entry name" value="MFS_Transporters"/>
</dbReference>
<keyword evidence="3" id="KW-1003">Cell membrane</keyword>
<dbReference type="InterPro" id="IPR036259">
    <property type="entry name" value="MFS_trans_sf"/>
</dbReference>
<feature type="transmembrane region" description="Helical" evidence="7">
    <location>
        <begin position="106"/>
        <end position="124"/>
    </location>
</feature>
<keyword evidence="4 7" id="KW-0812">Transmembrane</keyword>
<dbReference type="SUPFAM" id="SSF103473">
    <property type="entry name" value="MFS general substrate transporter"/>
    <property type="match status" value="1"/>
</dbReference>
<name>A0A2M6WB10_9BACT</name>
<accession>A0A2M6WB10</accession>
<evidence type="ECO:0000313" key="10">
    <source>
        <dbReference type="Proteomes" id="UP000231464"/>
    </source>
</evidence>
<keyword evidence="6 7" id="KW-0472">Membrane</keyword>
<keyword evidence="5 7" id="KW-1133">Transmembrane helix</keyword>
<dbReference type="PROSITE" id="PS50850">
    <property type="entry name" value="MFS"/>
    <property type="match status" value="1"/>
</dbReference>
<dbReference type="EMBL" id="PFBP01000014">
    <property type="protein sequence ID" value="PIT89989.1"/>
    <property type="molecule type" value="Genomic_DNA"/>
</dbReference>
<proteinExistence type="predicted"/>
<feature type="domain" description="Major facilitator superfamily (MFS) profile" evidence="8">
    <location>
        <begin position="40"/>
        <end position="219"/>
    </location>
</feature>
<dbReference type="Pfam" id="PF07690">
    <property type="entry name" value="MFS_1"/>
    <property type="match status" value="1"/>
</dbReference>
<dbReference type="PANTHER" id="PTHR23517:SF3">
    <property type="entry name" value="INTEGRAL MEMBRANE TRANSPORT PROTEIN"/>
    <property type="match status" value="1"/>
</dbReference>
<dbReference type="Proteomes" id="UP000231464">
    <property type="component" value="Unassembled WGS sequence"/>
</dbReference>
<evidence type="ECO:0000256" key="2">
    <source>
        <dbReference type="ARBA" id="ARBA00022448"/>
    </source>
</evidence>
<feature type="transmembrane region" description="Helical" evidence="7">
    <location>
        <begin position="130"/>
        <end position="148"/>
    </location>
</feature>
<feature type="transmembrane region" description="Helical" evidence="7">
    <location>
        <begin position="77"/>
        <end position="94"/>
    </location>
</feature>
<evidence type="ECO:0000256" key="6">
    <source>
        <dbReference type="ARBA" id="ARBA00023136"/>
    </source>
</evidence>
<dbReference type="PANTHER" id="PTHR23517">
    <property type="entry name" value="RESISTANCE PROTEIN MDTM, PUTATIVE-RELATED-RELATED"/>
    <property type="match status" value="1"/>
</dbReference>
<evidence type="ECO:0000256" key="7">
    <source>
        <dbReference type="SAM" id="Phobius"/>
    </source>
</evidence>
<dbReference type="InterPro" id="IPR020846">
    <property type="entry name" value="MFS_dom"/>
</dbReference>
<organism evidence="9 10">
    <name type="scientific">Candidatus Kuenenbacteria bacterium CG10_big_fil_rev_8_21_14_0_10_36_11</name>
    <dbReference type="NCBI Taxonomy" id="1974618"/>
    <lineage>
        <taxon>Bacteria</taxon>
        <taxon>Candidatus Kueneniibacteriota</taxon>
    </lineage>
</organism>
<comment type="subcellular location">
    <subcellularLocation>
        <location evidence="1">Cell membrane</location>
        <topology evidence="1">Multi-pass membrane protein</topology>
    </subcellularLocation>
</comment>
<dbReference type="Gene3D" id="1.20.1250.20">
    <property type="entry name" value="MFS general substrate transporter like domains"/>
    <property type="match status" value="1"/>
</dbReference>
<evidence type="ECO:0000256" key="4">
    <source>
        <dbReference type="ARBA" id="ARBA00022692"/>
    </source>
</evidence>
<evidence type="ECO:0000256" key="3">
    <source>
        <dbReference type="ARBA" id="ARBA00022475"/>
    </source>
</evidence>
<dbReference type="GO" id="GO:0022857">
    <property type="term" value="F:transmembrane transporter activity"/>
    <property type="evidence" value="ECO:0007669"/>
    <property type="project" value="InterPro"/>
</dbReference>
<dbReference type="GO" id="GO:0005886">
    <property type="term" value="C:plasma membrane"/>
    <property type="evidence" value="ECO:0007669"/>
    <property type="project" value="UniProtKB-SubCell"/>
</dbReference>
<dbReference type="InterPro" id="IPR011701">
    <property type="entry name" value="MFS"/>
</dbReference>
<sequence length="219" mass="24651">LPIPNYFGKGLKKCYNQFMFFHHHHIKRQKARETLLINPALKALLLISGLFMFAFAMFSPIYAIFVERVGGGIETAANSWAIFGLVAGVLTFITGKFENEMKDTELAIVWSQFVIGLGYVLLYFTEGVGMLYLVMIILGIGDALYWPAFHSTYSIHADGHKSTFQWGIYDGLAYFIPAIGSALGGWLVNQYGFNLIFIIMAVMSFTCGIYILFLPRRVL</sequence>
<feature type="transmembrane region" description="Helical" evidence="7">
    <location>
        <begin position="43"/>
        <end position="65"/>
    </location>
</feature>
<feature type="transmembrane region" description="Helical" evidence="7">
    <location>
        <begin position="168"/>
        <end position="187"/>
    </location>
</feature>
<evidence type="ECO:0000256" key="5">
    <source>
        <dbReference type="ARBA" id="ARBA00022989"/>
    </source>
</evidence>
<reference evidence="10" key="1">
    <citation type="submission" date="2017-09" db="EMBL/GenBank/DDBJ databases">
        <title>Depth-based differentiation of microbial function through sediment-hosted aquifers and enrichment of novel symbionts in the deep terrestrial subsurface.</title>
        <authorList>
            <person name="Probst A.J."/>
            <person name="Ladd B."/>
            <person name="Jarett J.K."/>
            <person name="Geller-Mcgrath D.E."/>
            <person name="Sieber C.M.K."/>
            <person name="Emerson J.B."/>
            <person name="Anantharaman K."/>
            <person name="Thomas B.C."/>
            <person name="Malmstrom R."/>
            <person name="Stieglmeier M."/>
            <person name="Klingl A."/>
            <person name="Woyke T."/>
            <person name="Ryan C.M."/>
            <person name="Banfield J.F."/>
        </authorList>
    </citation>
    <scope>NUCLEOTIDE SEQUENCE [LARGE SCALE GENOMIC DNA]</scope>
</reference>
<dbReference type="AlphaFoldDB" id="A0A2M6WB10"/>
<gene>
    <name evidence="9" type="ORF">COU23_00890</name>
</gene>